<dbReference type="GO" id="GO:0034727">
    <property type="term" value="P:piecemeal microautophagy of the nucleus"/>
    <property type="evidence" value="ECO:0007669"/>
    <property type="project" value="TreeGrafter"/>
</dbReference>
<evidence type="ECO:0000256" key="5">
    <source>
        <dbReference type="ARBA" id="ARBA00022670"/>
    </source>
</evidence>
<dbReference type="GO" id="GO:0005634">
    <property type="term" value="C:nucleus"/>
    <property type="evidence" value="ECO:0007669"/>
    <property type="project" value="UniProtKB-SubCell"/>
</dbReference>
<evidence type="ECO:0000256" key="11">
    <source>
        <dbReference type="RuleBase" id="RU363115"/>
    </source>
</evidence>
<dbReference type="Proteomes" id="UP000002035">
    <property type="component" value="Unassembled WGS sequence"/>
</dbReference>
<keyword evidence="8" id="KW-0653">Protein transport</keyword>
<evidence type="ECO:0000256" key="9">
    <source>
        <dbReference type="ARBA" id="ARBA00023006"/>
    </source>
</evidence>
<dbReference type="InterPro" id="IPR046792">
    <property type="entry name" value="Peptidase_C54_cat"/>
</dbReference>
<dbReference type="InterPro" id="IPR038765">
    <property type="entry name" value="Papain-like_cys_pep_sf"/>
</dbReference>
<evidence type="ECO:0000313" key="14">
    <source>
        <dbReference type="EMBL" id="EEQ35540.1"/>
    </source>
</evidence>
<keyword evidence="4 11" id="KW-0963">Cytoplasm</keyword>
<evidence type="ECO:0000313" key="15">
    <source>
        <dbReference type="Proteomes" id="UP000002035"/>
    </source>
</evidence>
<dbReference type="eggNOG" id="KOG2674">
    <property type="taxonomic scope" value="Eukaryota"/>
</dbReference>
<comment type="similarity">
    <text evidence="2 11">Belongs to the peptidase C54 family.</text>
</comment>
<keyword evidence="6 11" id="KW-0378">Hydrolase</keyword>
<comment type="catalytic activity">
    <reaction evidence="10">
        <text>[protein]-C-terminal L-amino acid-glycyl-phosphatidylethanolamide + H2O = [protein]-C-terminal L-amino acid-glycine + a 1,2-diacyl-sn-glycero-3-phosphoethanolamine</text>
        <dbReference type="Rhea" id="RHEA:67548"/>
        <dbReference type="Rhea" id="RHEA-COMP:17323"/>
        <dbReference type="Rhea" id="RHEA-COMP:17324"/>
        <dbReference type="ChEBI" id="CHEBI:15377"/>
        <dbReference type="ChEBI" id="CHEBI:64612"/>
        <dbReference type="ChEBI" id="CHEBI:172940"/>
        <dbReference type="ChEBI" id="CHEBI:172941"/>
    </reaction>
    <physiologicalReaction direction="left-to-right" evidence="10">
        <dbReference type="Rhea" id="RHEA:67549"/>
    </physiologicalReaction>
</comment>
<organism evidence="14 15">
    <name type="scientific">Arthroderma otae (strain ATCC MYA-4605 / CBS 113480)</name>
    <name type="common">Microsporum canis</name>
    <dbReference type="NCBI Taxonomy" id="554155"/>
    <lineage>
        <taxon>Eukaryota</taxon>
        <taxon>Fungi</taxon>
        <taxon>Dikarya</taxon>
        <taxon>Ascomycota</taxon>
        <taxon>Pezizomycotina</taxon>
        <taxon>Eurotiomycetes</taxon>
        <taxon>Eurotiomycetidae</taxon>
        <taxon>Onygenales</taxon>
        <taxon>Arthrodermataceae</taxon>
        <taxon>Microsporum</taxon>
    </lineage>
</organism>
<dbReference type="GO" id="GO:0035973">
    <property type="term" value="P:aggrephagy"/>
    <property type="evidence" value="ECO:0007669"/>
    <property type="project" value="TreeGrafter"/>
</dbReference>
<gene>
    <name evidence="14" type="ORF">MCYG_08359</name>
</gene>
<dbReference type="PANTHER" id="PTHR22624">
    <property type="entry name" value="CYSTEINE PROTEASE ATG4"/>
    <property type="match status" value="1"/>
</dbReference>
<reference evidence="15" key="1">
    <citation type="journal article" date="2012" name="MBio">
        <title>Comparative genome analysis of Trichophyton rubrum and related dermatophytes reveals candidate genes involved in infection.</title>
        <authorList>
            <person name="Martinez D.A."/>
            <person name="Oliver B.G."/>
            <person name="Graeser Y."/>
            <person name="Goldberg J.M."/>
            <person name="Li W."/>
            <person name="Martinez-Rossi N.M."/>
            <person name="Monod M."/>
            <person name="Shelest E."/>
            <person name="Barton R.C."/>
            <person name="Birch E."/>
            <person name="Brakhage A.A."/>
            <person name="Chen Z."/>
            <person name="Gurr S.J."/>
            <person name="Heiman D."/>
            <person name="Heitman J."/>
            <person name="Kosti I."/>
            <person name="Rossi A."/>
            <person name="Saif S."/>
            <person name="Samalova M."/>
            <person name="Saunders C.W."/>
            <person name="Shea T."/>
            <person name="Summerbell R.C."/>
            <person name="Xu J."/>
            <person name="Young S."/>
            <person name="Zeng Q."/>
            <person name="Birren B.W."/>
            <person name="Cuomo C.A."/>
            <person name="White T.C."/>
        </authorList>
    </citation>
    <scope>NUCLEOTIDE SEQUENCE [LARGE SCALE GENOMIC DNA]</scope>
    <source>
        <strain evidence="15">ATCC MYA-4605 / CBS 113480</strain>
    </source>
</reference>
<keyword evidence="11" id="KW-0539">Nucleus</keyword>
<dbReference type="EC" id="3.4.22.-" evidence="11"/>
<dbReference type="VEuPathDB" id="FungiDB:MCYG_08359"/>
<name>C5G087_ARTOC</name>
<feature type="compositionally biased region" description="Polar residues" evidence="12">
    <location>
        <begin position="105"/>
        <end position="123"/>
    </location>
</feature>
<dbReference type="EMBL" id="DS995708">
    <property type="protein sequence ID" value="EEQ35540.1"/>
    <property type="molecule type" value="Genomic_DNA"/>
</dbReference>
<dbReference type="GO" id="GO:0004197">
    <property type="term" value="F:cysteine-type endopeptidase activity"/>
    <property type="evidence" value="ECO:0007669"/>
    <property type="project" value="TreeGrafter"/>
</dbReference>
<dbReference type="AlphaFoldDB" id="C5G087"/>
<dbReference type="MEROPS" id="C54.001"/>
<keyword evidence="3" id="KW-0813">Transport</keyword>
<protein>
    <recommendedName>
        <fullName evidence="11">Cysteine protease</fullName>
        <ecNumber evidence="11">3.4.22.-</ecNumber>
    </recommendedName>
</protein>
<dbReference type="GO" id="GO:0000407">
    <property type="term" value="C:phagophore assembly site"/>
    <property type="evidence" value="ECO:0007669"/>
    <property type="project" value="UniProtKB-SubCell"/>
</dbReference>
<feature type="region of interest" description="Disordered" evidence="12">
    <location>
        <begin position="43"/>
        <end position="130"/>
    </location>
</feature>
<keyword evidence="7" id="KW-0788">Thiol protease</keyword>
<dbReference type="OMA" id="WADWKER"/>
<comment type="subcellular location">
    <subcellularLocation>
        <location evidence="11">Nucleus</location>
    </subcellularLocation>
    <subcellularLocation>
        <location evidence="11">Cytoplasm</location>
    </subcellularLocation>
    <subcellularLocation>
        <location evidence="1">Preautophagosomal structure</location>
    </subcellularLocation>
</comment>
<evidence type="ECO:0000256" key="3">
    <source>
        <dbReference type="ARBA" id="ARBA00022448"/>
    </source>
</evidence>
<evidence type="ECO:0000256" key="10">
    <source>
        <dbReference type="ARBA" id="ARBA00029362"/>
    </source>
</evidence>
<evidence type="ECO:0000256" key="7">
    <source>
        <dbReference type="ARBA" id="ARBA00022807"/>
    </source>
</evidence>
<dbReference type="GO" id="GO:0016485">
    <property type="term" value="P:protein processing"/>
    <property type="evidence" value="ECO:0007669"/>
    <property type="project" value="TreeGrafter"/>
</dbReference>
<dbReference type="RefSeq" id="XP_002843276.1">
    <property type="nucleotide sequence ID" value="XM_002843230.1"/>
</dbReference>
<feature type="region of interest" description="Disordered" evidence="12">
    <location>
        <begin position="454"/>
        <end position="473"/>
    </location>
</feature>
<proteinExistence type="inferred from homology"/>
<dbReference type="GO" id="GO:0000045">
    <property type="term" value="P:autophagosome assembly"/>
    <property type="evidence" value="ECO:0007669"/>
    <property type="project" value="TreeGrafter"/>
</dbReference>
<dbReference type="Pfam" id="PF03416">
    <property type="entry name" value="Peptidase_C54"/>
    <property type="match status" value="1"/>
</dbReference>
<dbReference type="HOGENOM" id="CLU_021259_5_1_1"/>
<evidence type="ECO:0000256" key="1">
    <source>
        <dbReference type="ARBA" id="ARBA00004329"/>
    </source>
</evidence>
<dbReference type="InterPro" id="IPR005078">
    <property type="entry name" value="Peptidase_C54"/>
</dbReference>
<dbReference type="STRING" id="554155.C5G087"/>
<feature type="domain" description="Peptidase C54 catalytic" evidence="13">
    <location>
        <begin position="138"/>
        <end position="431"/>
    </location>
</feature>
<evidence type="ECO:0000256" key="4">
    <source>
        <dbReference type="ARBA" id="ARBA00022490"/>
    </source>
</evidence>
<feature type="compositionally biased region" description="Acidic residues" evidence="12">
    <location>
        <begin position="462"/>
        <end position="473"/>
    </location>
</feature>
<evidence type="ECO:0000259" key="13">
    <source>
        <dbReference type="Pfam" id="PF03416"/>
    </source>
</evidence>
<sequence>MNNVDLGNQYKKIIQFFWDPEPKNDDSGLPIWCLGCEYQQPAASSQASTQILEPESHHASQELSSERPSERPSEADSVSKKNETQERRSYGKPGERRTSTDDNRPTTPSSAISSFVHLSTPAGSGSAEAATPAWPPLFLDDFESRLWITYRSHFPPIPKTGGSSSSSMPLGVRLRSQLIDTQGFTSDTGWGCMIRSGQSLLANTLLFLRLGRGWRRGSQEQEESELLSLFADHPRAPFSIHRFVQHGATACGKCPGEWFGPAAAAQCIQALANGHPQAGLNVYITSDGSDIYERQFREIACRGLGEDGEDDSIKPTLILLGVRLGIDRVTPVYWESLKEVIRFPQSVGIAGGRPSSSHYFIATQGDTFFYLDPHQTRPSLPPRTAGEDVYSPGELSTYHTRRLRRLHIREMDPSMLIGFLVRDEGDWEDLKGRIRRTGGKAGIIHIFDDEGSAREAGCEREGAEEEVESFDEF</sequence>
<evidence type="ECO:0000256" key="8">
    <source>
        <dbReference type="ARBA" id="ARBA00022927"/>
    </source>
</evidence>
<keyword evidence="5 11" id="KW-0645">Protease</keyword>
<dbReference type="SUPFAM" id="SSF54001">
    <property type="entry name" value="Cysteine proteinases"/>
    <property type="match status" value="1"/>
</dbReference>
<evidence type="ECO:0000256" key="2">
    <source>
        <dbReference type="ARBA" id="ARBA00010958"/>
    </source>
</evidence>
<dbReference type="GO" id="GO:0015031">
    <property type="term" value="P:protein transport"/>
    <property type="evidence" value="ECO:0007669"/>
    <property type="project" value="UniProtKB-KW"/>
</dbReference>
<keyword evidence="9" id="KW-0072">Autophagy</keyword>
<evidence type="ECO:0000256" key="12">
    <source>
        <dbReference type="SAM" id="MobiDB-lite"/>
    </source>
</evidence>
<dbReference type="GO" id="GO:0019786">
    <property type="term" value="F:protein-phosphatidylethanolamide deconjugating activity"/>
    <property type="evidence" value="ECO:0007669"/>
    <property type="project" value="InterPro"/>
</dbReference>
<dbReference type="GO" id="GO:0000423">
    <property type="term" value="P:mitophagy"/>
    <property type="evidence" value="ECO:0007669"/>
    <property type="project" value="TreeGrafter"/>
</dbReference>
<comment type="function">
    <text evidence="11">Required for selective autophagic degradation of the nucleus (nucleophagy) as well as for mitophagy which contributes to regulate mitochondrial quantity and quality by eliminating the mitochondria to a basal level to fulfill cellular energy requirements and preventing excess ROS production.</text>
</comment>
<accession>C5G087</accession>
<keyword evidence="15" id="KW-1185">Reference proteome</keyword>
<evidence type="ECO:0000256" key="6">
    <source>
        <dbReference type="ARBA" id="ARBA00022801"/>
    </source>
</evidence>
<dbReference type="PANTHER" id="PTHR22624:SF49">
    <property type="entry name" value="CYSTEINE PROTEASE"/>
    <property type="match status" value="1"/>
</dbReference>
<dbReference type="GeneID" id="9227835"/>
<dbReference type="OrthoDB" id="2960936at2759"/>
<feature type="compositionally biased region" description="Basic and acidic residues" evidence="12">
    <location>
        <begin position="54"/>
        <end position="104"/>
    </location>
</feature>